<dbReference type="InterPro" id="IPR044676">
    <property type="entry name" value="EOBI/EOBII-like_plant"/>
</dbReference>
<keyword evidence="5" id="KW-0804">Transcription</keyword>
<evidence type="ECO:0000259" key="8">
    <source>
        <dbReference type="PROSITE" id="PS51294"/>
    </source>
</evidence>
<proteinExistence type="predicted"/>
<organism evidence="9 10">
    <name type="scientific">Actinidia rufa</name>
    <dbReference type="NCBI Taxonomy" id="165716"/>
    <lineage>
        <taxon>Eukaryota</taxon>
        <taxon>Viridiplantae</taxon>
        <taxon>Streptophyta</taxon>
        <taxon>Embryophyta</taxon>
        <taxon>Tracheophyta</taxon>
        <taxon>Spermatophyta</taxon>
        <taxon>Magnoliopsida</taxon>
        <taxon>eudicotyledons</taxon>
        <taxon>Gunneridae</taxon>
        <taxon>Pentapetalae</taxon>
        <taxon>asterids</taxon>
        <taxon>Ericales</taxon>
        <taxon>Actinidiaceae</taxon>
        <taxon>Actinidia</taxon>
    </lineage>
</organism>
<dbReference type="InterPro" id="IPR009057">
    <property type="entry name" value="Homeodomain-like_sf"/>
</dbReference>
<evidence type="ECO:0000256" key="5">
    <source>
        <dbReference type="ARBA" id="ARBA00023163"/>
    </source>
</evidence>
<dbReference type="PROSITE" id="PS50090">
    <property type="entry name" value="MYB_LIKE"/>
    <property type="match status" value="2"/>
</dbReference>
<evidence type="ECO:0000256" key="4">
    <source>
        <dbReference type="ARBA" id="ARBA00023125"/>
    </source>
</evidence>
<dbReference type="GO" id="GO:0003700">
    <property type="term" value="F:DNA-binding transcription factor activity"/>
    <property type="evidence" value="ECO:0007669"/>
    <property type="project" value="InterPro"/>
</dbReference>
<dbReference type="Proteomes" id="UP000585474">
    <property type="component" value="Unassembled WGS sequence"/>
</dbReference>
<gene>
    <name evidence="9" type="ORF">Acr_00g0082210</name>
</gene>
<dbReference type="GO" id="GO:0005634">
    <property type="term" value="C:nucleus"/>
    <property type="evidence" value="ECO:0007669"/>
    <property type="project" value="UniProtKB-SubCell"/>
</dbReference>
<keyword evidence="2" id="KW-0677">Repeat</keyword>
<comment type="subcellular location">
    <subcellularLocation>
        <location evidence="1">Nucleus</location>
    </subcellularLocation>
</comment>
<evidence type="ECO:0000256" key="6">
    <source>
        <dbReference type="ARBA" id="ARBA00023242"/>
    </source>
</evidence>
<name>A0A7J0DVU5_9ERIC</name>
<evidence type="ECO:0000256" key="3">
    <source>
        <dbReference type="ARBA" id="ARBA00023015"/>
    </source>
</evidence>
<evidence type="ECO:0000313" key="9">
    <source>
        <dbReference type="EMBL" id="GFS42872.1"/>
    </source>
</evidence>
<dbReference type="OrthoDB" id="2143914at2759"/>
<dbReference type="AlphaFoldDB" id="A0A7J0DVU5"/>
<dbReference type="EMBL" id="BJWL01000406">
    <property type="protein sequence ID" value="GFS42872.1"/>
    <property type="molecule type" value="Genomic_DNA"/>
</dbReference>
<sequence length="278" mass="31766">MVQEETRKGPWTEHEDVQLVFYVNLFGDRRWDFIAKVSGLKRTGKSCRLRWVNYLHPGLKRGKMTPTKSGLCWNFTPNGEIGILTTMTTNTCRWSRIARKLPGRTDNEIKNYWRTHMRKKAQERKQAMSPLSSISNNSSSASSNALVDYMPVVETKERSFYDTGGVLAPSSSIFRSYSSSNNPPMDSMPVIETKGQSFYDTGGDLEISAPKGKKDKEVEASEKVYPMDDIWKDIDLSENFLTMTSPIWNYCPDLQWMMEEEESKMFPAISDPFFALAG</sequence>
<evidence type="ECO:0000259" key="7">
    <source>
        <dbReference type="PROSITE" id="PS50090"/>
    </source>
</evidence>
<evidence type="ECO:0000313" key="10">
    <source>
        <dbReference type="Proteomes" id="UP000585474"/>
    </source>
</evidence>
<reference evidence="10" key="1">
    <citation type="submission" date="2019-07" db="EMBL/GenBank/DDBJ databases">
        <title>De Novo Assembly of kiwifruit Actinidia rufa.</title>
        <authorList>
            <person name="Sugita-Konishi S."/>
            <person name="Sato K."/>
            <person name="Mori E."/>
            <person name="Abe Y."/>
            <person name="Kisaki G."/>
            <person name="Hamano K."/>
            <person name="Suezawa K."/>
            <person name="Otani M."/>
            <person name="Fukuda T."/>
            <person name="Manabe T."/>
            <person name="Gomi K."/>
            <person name="Tabuchi M."/>
            <person name="Akimitsu K."/>
            <person name="Kataoka I."/>
        </authorList>
    </citation>
    <scope>NUCLEOTIDE SEQUENCE [LARGE SCALE GENOMIC DNA]</scope>
    <source>
        <strain evidence="10">cv. Fuchu</strain>
    </source>
</reference>
<dbReference type="PANTHER" id="PTHR45675">
    <property type="entry name" value="MYB TRANSCRIPTION FACTOR-RELATED-RELATED"/>
    <property type="match status" value="1"/>
</dbReference>
<dbReference type="PROSITE" id="PS51294">
    <property type="entry name" value="HTH_MYB"/>
    <property type="match status" value="2"/>
</dbReference>
<accession>A0A7J0DVU5</accession>
<dbReference type="InterPro" id="IPR017930">
    <property type="entry name" value="Myb_dom"/>
</dbReference>
<keyword evidence="6" id="KW-0539">Nucleus</keyword>
<dbReference type="PANTHER" id="PTHR45675:SF7">
    <property type="entry name" value="TRANSCRIPTION FACTOR MYB48"/>
    <property type="match status" value="1"/>
</dbReference>
<evidence type="ECO:0000256" key="2">
    <source>
        <dbReference type="ARBA" id="ARBA00022737"/>
    </source>
</evidence>
<keyword evidence="3" id="KW-0805">Transcription regulation</keyword>
<keyword evidence="10" id="KW-1185">Reference proteome</keyword>
<protein>
    <submittedName>
        <fullName evidence="9">Myb domain protein 59</fullName>
    </submittedName>
</protein>
<feature type="domain" description="HTH myb-type" evidence="8">
    <location>
        <begin position="93"/>
        <end position="121"/>
    </location>
</feature>
<keyword evidence="4" id="KW-0238">DNA-binding</keyword>
<dbReference type="Gene3D" id="1.10.10.60">
    <property type="entry name" value="Homeodomain-like"/>
    <property type="match status" value="2"/>
</dbReference>
<dbReference type="CDD" id="cd00167">
    <property type="entry name" value="SANT"/>
    <property type="match status" value="2"/>
</dbReference>
<feature type="domain" description="Myb-like" evidence="7">
    <location>
        <begin position="93"/>
        <end position="117"/>
    </location>
</feature>
<dbReference type="GO" id="GO:0043565">
    <property type="term" value="F:sequence-specific DNA binding"/>
    <property type="evidence" value="ECO:0007669"/>
    <property type="project" value="InterPro"/>
</dbReference>
<evidence type="ECO:0000256" key="1">
    <source>
        <dbReference type="ARBA" id="ARBA00004123"/>
    </source>
</evidence>
<dbReference type="SUPFAM" id="SSF46689">
    <property type="entry name" value="Homeodomain-like"/>
    <property type="match status" value="1"/>
</dbReference>
<dbReference type="InterPro" id="IPR001005">
    <property type="entry name" value="SANT/Myb"/>
</dbReference>
<comment type="caution">
    <text evidence="9">The sequence shown here is derived from an EMBL/GenBank/DDBJ whole genome shotgun (WGS) entry which is preliminary data.</text>
</comment>
<dbReference type="Pfam" id="PF00249">
    <property type="entry name" value="Myb_DNA-binding"/>
    <property type="match status" value="2"/>
</dbReference>
<feature type="domain" description="HTH myb-type" evidence="8">
    <location>
        <begin position="3"/>
        <end position="59"/>
    </location>
</feature>
<dbReference type="FunFam" id="1.10.10.60:FF:000011">
    <property type="entry name" value="Myb transcription factor"/>
    <property type="match status" value="1"/>
</dbReference>
<dbReference type="SMART" id="SM00717">
    <property type="entry name" value="SANT"/>
    <property type="match status" value="2"/>
</dbReference>
<feature type="domain" description="Myb-like" evidence="7">
    <location>
        <begin position="3"/>
        <end position="55"/>
    </location>
</feature>